<dbReference type="InterPro" id="IPR029044">
    <property type="entry name" value="Nucleotide-diphossugar_trans"/>
</dbReference>
<dbReference type="Proteomes" id="UP000031561">
    <property type="component" value="Unassembled WGS sequence"/>
</dbReference>
<keyword evidence="2" id="KW-1185">Reference proteome</keyword>
<reference evidence="1 2" key="1">
    <citation type="journal article" date="2015" name="Genome Announc.">
        <title>Draft Genome Sequence of Filamentous Marine Cyanobacterium Lyngbya confervoides Strain BDU141951.</title>
        <authorList>
            <person name="Chandrababunaidu M.M."/>
            <person name="Sen D."/>
            <person name="Tripathy S."/>
        </authorList>
    </citation>
    <scope>NUCLEOTIDE SEQUENCE [LARGE SCALE GENOMIC DNA]</scope>
    <source>
        <strain evidence="1 2">BDU141951</strain>
    </source>
</reference>
<evidence type="ECO:0000313" key="1">
    <source>
        <dbReference type="EMBL" id="MCM1984291.1"/>
    </source>
</evidence>
<proteinExistence type="predicted"/>
<gene>
    <name evidence="1" type="ORF">QQ91_0015815</name>
</gene>
<dbReference type="SUPFAM" id="SSF53448">
    <property type="entry name" value="Nucleotide-diphospho-sugar transferases"/>
    <property type="match status" value="1"/>
</dbReference>
<name>A0ABD4T690_9CYAN</name>
<dbReference type="EMBL" id="JTHE03000091">
    <property type="protein sequence ID" value="MCM1984291.1"/>
    <property type="molecule type" value="Genomic_DNA"/>
</dbReference>
<protein>
    <submittedName>
        <fullName evidence="1">Glycosyltransferase family 2 protein</fullName>
    </submittedName>
</protein>
<evidence type="ECO:0000313" key="2">
    <source>
        <dbReference type="Proteomes" id="UP000031561"/>
    </source>
</evidence>
<dbReference type="AlphaFoldDB" id="A0ABD4T690"/>
<organism evidence="1 2">
    <name type="scientific">Lyngbya confervoides BDU141951</name>
    <dbReference type="NCBI Taxonomy" id="1574623"/>
    <lineage>
        <taxon>Bacteria</taxon>
        <taxon>Bacillati</taxon>
        <taxon>Cyanobacteriota</taxon>
        <taxon>Cyanophyceae</taxon>
        <taxon>Oscillatoriophycideae</taxon>
        <taxon>Oscillatoriales</taxon>
        <taxon>Microcoleaceae</taxon>
        <taxon>Lyngbya</taxon>
    </lineage>
</organism>
<comment type="caution">
    <text evidence="1">The sequence shown here is derived from an EMBL/GenBank/DDBJ whole genome shotgun (WGS) entry which is preliminary data.</text>
</comment>
<sequence>MGDIGATGPSQKYCDRYGEPLARQFMAQGAEGCPRCYDYVLCIPVYDESPDFIAPLLNSIQADVLVILVFNAPQGSSWTQVRTEQAFRTLTQSQAPLSWIRWNYHVDVLAVDCCTSGRQLPLREGVGLARKIAGDLALVAMVHGKIASPWIYCTDADVQLPAHYFEAVSPTAMAAAALFPFVHRPLHEPILQYEIALRYYVLQLDQVKSPYAFHTIGSSMAIHAQHYAAVRGFPRREAAEDFYILNKLAKTGLILRLKTEPLVLSSRPSHRVPFGTGAALNRLRTDPIQRLYHPTTFEILGQWLRQMDRLWQERDRVQSLGLEAWWAEHPLDCEAVLPLLLQLGLAKVLKQAYRQCGDRAHFLYYLQVWFDGFRTLRFIHLLRDWGLPSVPISPLAACDSPFGSSWCWQGKSLRDICDDLARQEAQLPIQIGPRQYLQTPGQSIARG</sequence>
<accession>A0ABD4T690</accession>
<dbReference type="RefSeq" id="WP_166276039.1">
    <property type="nucleotide sequence ID" value="NZ_JTHE03000091.1"/>
</dbReference>